<keyword evidence="2" id="KW-1185">Reference proteome</keyword>
<organism evidence="1 2">
    <name type="scientific">Legionella cardiaca</name>
    <dbReference type="NCBI Taxonomy" id="1071983"/>
    <lineage>
        <taxon>Bacteria</taxon>
        <taxon>Pseudomonadati</taxon>
        <taxon>Pseudomonadota</taxon>
        <taxon>Gammaproteobacteria</taxon>
        <taxon>Legionellales</taxon>
        <taxon>Legionellaceae</taxon>
        <taxon>Legionella</taxon>
    </lineage>
</organism>
<evidence type="ECO:0000313" key="1">
    <source>
        <dbReference type="EMBL" id="WED42692.1"/>
    </source>
</evidence>
<proteinExistence type="predicted"/>
<gene>
    <name evidence="1" type="ORF">PXX05_12410</name>
</gene>
<dbReference type="RefSeq" id="WP_275088508.1">
    <property type="nucleotide sequence ID" value="NZ_CP119078.1"/>
</dbReference>
<protein>
    <submittedName>
        <fullName evidence="1">Uncharacterized protein</fullName>
    </submittedName>
</protein>
<name>A0ABY8APW3_9GAMM</name>
<sequence length="105" mass="11679">MKQILINELKKVFNLGKEDNLSKLEKDNKAAAVPGLLTLIKKLNDASTSPKEIALQVEEVVVCIALKDTKATELEKSLKQALENYQDKLESGEIEMPDVSSSYKM</sequence>
<dbReference type="Proteomes" id="UP001222087">
    <property type="component" value="Chromosome"/>
</dbReference>
<reference evidence="1 2" key="1">
    <citation type="submission" date="2023-02" db="EMBL/GenBank/DDBJ databases">
        <title>Genome Sequence of L. cardiaca H63T.</title>
        <authorList>
            <person name="Lopez A.E."/>
            <person name="Cianciotto N.P."/>
        </authorList>
    </citation>
    <scope>NUCLEOTIDE SEQUENCE [LARGE SCALE GENOMIC DNA]</scope>
    <source>
        <strain evidence="1 2">H63</strain>
    </source>
</reference>
<dbReference type="EMBL" id="CP119078">
    <property type="protein sequence ID" value="WED42692.1"/>
    <property type="molecule type" value="Genomic_DNA"/>
</dbReference>
<evidence type="ECO:0000313" key="2">
    <source>
        <dbReference type="Proteomes" id="UP001222087"/>
    </source>
</evidence>
<accession>A0ABY8APW3</accession>